<keyword evidence="2 6" id="KW-0812">Transmembrane</keyword>
<organism evidence="7 8">
    <name type="scientific">Catenaria anguillulae PL171</name>
    <dbReference type="NCBI Taxonomy" id="765915"/>
    <lineage>
        <taxon>Eukaryota</taxon>
        <taxon>Fungi</taxon>
        <taxon>Fungi incertae sedis</taxon>
        <taxon>Blastocladiomycota</taxon>
        <taxon>Blastocladiomycetes</taxon>
        <taxon>Blastocladiales</taxon>
        <taxon>Catenariaceae</taxon>
        <taxon>Catenaria</taxon>
    </lineage>
</organism>
<dbReference type="Pfam" id="PF07264">
    <property type="entry name" value="EI24"/>
    <property type="match status" value="1"/>
</dbReference>
<feature type="transmembrane region" description="Helical" evidence="6">
    <location>
        <begin position="221"/>
        <end position="240"/>
    </location>
</feature>
<protein>
    <submittedName>
        <fullName evidence="7">Etoposide-induced protein 2.4-domain-containing protein</fullName>
    </submittedName>
</protein>
<dbReference type="EMBL" id="MCFL01000001">
    <property type="protein sequence ID" value="ORZ41503.1"/>
    <property type="molecule type" value="Genomic_DNA"/>
</dbReference>
<gene>
    <name evidence="7" type="ORF">BCR44DRAFT_1008141</name>
</gene>
<feature type="region of interest" description="Disordered" evidence="5">
    <location>
        <begin position="1"/>
        <end position="67"/>
    </location>
</feature>
<feature type="transmembrane region" description="Helical" evidence="6">
    <location>
        <begin position="156"/>
        <end position="175"/>
    </location>
</feature>
<dbReference type="PANTHER" id="PTHR21389:SF0">
    <property type="entry name" value="ETOPOSIDE-INDUCED PROTEIN 2.4 HOMOLOG"/>
    <property type="match status" value="1"/>
</dbReference>
<evidence type="ECO:0000313" key="7">
    <source>
        <dbReference type="EMBL" id="ORZ41503.1"/>
    </source>
</evidence>
<dbReference type="PANTHER" id="PTHR21389">
    <property type="entry name" value="P53 INDUCED PROTEIN"/>
    <property type="match status" value="1"/>
</dbReference>
<dbReference type="OrthoDB" id="266518at2759"/>
<reference evidence="7 8" key="1">
    <citation type="submission" date="2016-07" db="EMBL/GenBank/DDBJ databases">
        <title>Pervasive Adenine N6-methylation of Active Genes in Fungi.</title>
        <authorList>
            <consortium name="DOE Joint Genome Institute"/>
            <person name="Mondo S.J."/>
            <person name="Dannebaum R.O."/>
            <person name="Kuo R.C."/>
            <person name="Labutti K."/>
            <person name="Haridas S."/>
            <person name="Kuo A."/>
            <person name="Salamov A."/>
            <person name="Ahrendt S.R."/>
            <person name="Lipzen A."/>
            <person name="Sullivan W."/>
            <person name="Andreopoulos W.B."/>
            <person name="Clum A."/>
            <person name="Lindquist E."/>
            <person name="Daum C."/>
            <person name="Ramamoorthy G.K."/>
            <person name="Gryganskyi A."/>
            <person name="Culley D."/>
            <person name="Magnuson J.K."/>
            <person name="James T.Y."/>
            <person name="O'Malley M.A."/>
            <person name="Stajich J.E."/>
            <person name="Spatafora J.W."/>
            <person name="Visel A."/>
            <person name="Grigoriev I.V."/>
        </authorList>
    </citation>
    <scope>NUCLEOTIDE SEQUENCE [LARGE SCALE GENOMIC DNA]</scope>
    <source>
        <strain evidence="7 8">PL171</strain>
    </source>
</reference>
<evidence type="ECO:0000313" key="8">
    <source>
        <dbReference type="Proteomes" id="UP000193411"/>
    </source>
</evidence>
<feature type="compositionally biased region" description="Low complexity" evidence="5">
    <location>
        <begin position="1"/>
        <end position="52"/>
    </location>
</feature>
<comment type="subcellular location">
    <subcellularLocation>
        <location evidence="1">Membrane</location>
        <topology evidence="1">Multi-pass membrane protein</topology>
    </subcellularLocation>
</comment>
<proteinExistence type="predicted"/>
<evidence type="ECO:0000256" key="1">
    <source>
        <dbReference type="ARBA" id="ARBA00004141"/>
    </source>
</evidence>
<feature type="compositionally biased region" description="Low complexity" evidence="5">
    <location>
        <begin position="335"/>
        <end position="344"/>
    </location>
</feature>
<evidence type="ECO:0000256" key="3">
    <source>
        <dbReference type="ARBA" id="ARBA00022989"/>
    </source>
</evidence>
<sequence>MATTATTPDPDPTLSTSRGRSADASASSGSRKARATASTPRNRSASTSSSDSSSDDESTPPTPMPSFNEAITNIRTLMLRGLMDATINVPTALVIASSSKKIQAAAVKCFVLNGLLLLGSIAFYRLVINGIVGSIFAWTTSREDDKAFETVDRVLWALFHVFWVYPVYALSFVLNSMWYQDIADRALDIRSAQLRTLGQPGLDAPPMSVRNKLKRTIVDELYRGLLCVVHLSLAMAAYVAPALGPVTSFIMTCWQNAMYCFEYKWVQKGWSLEHRLRHIEDQWPYYLGFGLPTTALTFYASSVVSSGVFAVLFPLYIITATLTTPPTDHKHGVMRSPTSPTESTRSLEPKSRGLSTSTSKNVDPLAAAIVPRLPVFALTNQVCQTVLRQMPMFKKVSRTMKESGSTGPVAAAAAVAAEKAE</sequence>
<feature type="transmembrane region" description="Helical" evidence="6">
    <location>
        <begin position="296"/>
        <end position="318"/>
    </location>
</feature>
<dbReference type="Proteomes" id="UP000193411">
    <property type="component" value="Unassembled WGS sequence"/>
</dbReference>
<comment type="caution">
    <text evidence="7">The sequence shown here is derived from an EMBL/GenBank/DDBJ whole genome shotgun (WGS) entry which is preliminary data.</text>
</comment>
<dbReference type="GO" id="GO:0016236">
    <property type="term" value="P:macroautophagy"/>
    <property type="evidence" value="ECO:0007669"/>
    <property type="project" value="TreeGrafter"/>
</dbReference>
<evidence type="ECO:0000256" key="2">
    <source>
        <dbReference type="ARBA" id="ARBA00022692"/>
    </source>
</evidence>
<keyword evidence="8" id="KW-1185">Reference proteome</keyword>
<keyword evidence="3 6" id="KW-1133">Transmembrane helix</keyword>
<feature type="transmembrane region" description="Helical" evidence="6">
    <location>
        <begin position="110"/>
        <end position="136"/>
    </location>
</feature>
<name>A0A1Y2I603_9FUNG</name>
<dbReference type="InterPro" id="IPR059112">
    <property type="entry name" value="CysZ/EI24"/>
</dbReference>
<dbReference type="AlphaFoldDB" id="A0A1Y2I603"/>
<dbReference type="GO" id="GO:0016020">
    <property type="term" value="C:membrane"/>
    <property type="evidence" value="ECO:0007669"/>
    <property type="project" value="UniProtKB-SubCell"/>
</dbReference>
<dbReference type="STRING" id="765915.A0A1Y2I603"/>
<evidence type="ECO:0000256" key="6">
    <source>
        <dbReference type="SAM" id="Phobius"/>
    </source>
</evidence>
<feature type="region of interest" description="Disordered" evidence="5">
    <location>
        <begin position="328"/>
        <end position="359"/>
    </location>
</feature>
<evidence type="ECO:0000256" key="5">
    <source>
        <dbReference type="SAM" id="MobiDB-lite"/>
    </source>
</evidence>
<dbReference type="GO" id="GO:0005783">
    <property type="term" value="C:endoplasmic reticulum"/>
    <property type="evidence" value="ECO:0007669"/>
    <property type="project" value="TreeGrafter"/>
</dbReference>
<keyword evidence="4 6" id="KW-0472">Membrane</keyword>
<accession>A0A1Y2I603</accession>
<evidence type="ECO:0000256" key="4">
    <source>
        <dbReference type="ARBA" id="ARBA00023136"/>
    </source>
</evidence>